<keyword evidence="1" id="KW-0732">Signal</keyword>
<dbReference type="Gene3D" id="3.30.1380.10">
    <property type="match status" value="1"/>
</dbReference>
<keyword evidence="4" id="KW-1185">Reference proteome</keyword>
<evidence type="ECO:0000256" key="1">
    <source>
        <dbReference type="SAM" id="SignalP"/>
    </source>
</evidence>
<sequence>MKSATILNLRRGLTGATALLLCCLFSLSALAAESAPPAAELTRARQLAHATGLAVVATAQQETTRASLSPRAASLVSRSAEEAWSVDQLLTALDFQPPTTCLALHHADRRRERTARWREAVRLLSLTHPEALHRWVLGQERPPQAALQEASSQLRCLIAAMIAASAEPDHGFRLFPRIRDHFGGRVASEHDLARLTDQDPRWLTRAVSALLRSDYRDLGSQGFIWYRKMRFTGRTFNKVSTAAGERCGLAPGQTWKPESPRHQRCWFDELNGAEREQEIIQASAAPGLSRHHWGTEFDILGLNPRLFTEEGPLFEAWQWLDGQALDYGFFQPFGHHAELGGFAHMEERWHWSYYPVAQALWEHLLEHERTFEPVLHALWTHLERRWGTRQVHYFDHMRAHWRDYLFRVEVPALPAALP</sequence>
<accession>A0A328C7C9</accession>
<dbReference type="Pfam" id="PF02557">
    <property type="entry name" value="VanY"/>
    <property type="match status" value="1"/>
</dbReference>
<dbReference type="SUPFAM" id="SSF55166">
    <property type="entry name" value="Hedgehog/DD-peptidase"/>
    <property type="match status" value="1"/>
</dbReference>
<gene>
    <name evidence="3" type="ORF">DL240_14965</name>
</gene>
<dbReference type="InterPro" id="IPR052179">
    <property type="entry name" value="DD-CPase-like"/>
</dbReference>
<dbReference type="AlphaFoldDB" id="A0A328C7C9"/>
<feature type="chain" id="PRO_5016298630" description="D-alanyl-D-alanine carboxypeptidase-like core domain-containing protein" evidence="1">
    <location>
        <begin position="32"/>
        <end position="418"/>
    </location>
</feature>
<dbReference type="EMBL" id="QHKO01000007">
    <property type="protein sequence ID" value="RAL20969.1"/>
    <property type="molecule type" value="Genomic_DNA"/>
</dbReference>
<dbReference type="GO" id="GO:0006508">
    <property type="term" value="P:proteolysis"/>
    <property type="evidence" value="ECO:0007669"/>
    <property type="project" value="InterPro"/>
</dbReference>
<dbReference type="GO" id="GO:0008233">
    <property type="term" value="F:peptidase activity"/>
    <property type="evidence" value="ECO:0007669"/>
    <property type="project" value="InterPro"/>
</dbReference>
<dbReference type="PANTHER" id="PTHR34385">
    <property type="entry name" value="D-ALANYL-D-ALANINE CARBOXYPEPTIDASE"/>
    <property type="match status" value="1"/>
</dbReference>
<feature type="domain" description="D-alanyl-D-alanine carboxypeptidase-like core" evidence="2">
    <location>
        <begin position="211"/>
        <end position="355"/>
    </location>
</feature>
<feature type="signal peptide" evidence="1">
    <location>
        <begin position="1"/>
        <end position="31"/>
    </location>
</feature>
<organism evidence="3 4">
    <name type="scientific">Lujinxingia litoralis</name>
    <dbReference type="NCBI Taxonomy" id="2211119"/>
    <lineage>
        <taxon>Bacteria</taxon>
        <taxon>Deltaproteobacteria</taxon>
        <taxon>Bradymonadales</taxon>
        <taxon>Lujinxingiaceae</taxon>
        <taxon>Lujinxingia</taxon>
    </lineage>
</organism>
<name>A0A328C7C9_9DELT</name>
<proteinExistence type="predicted"/>
<reference evidence="3 4" key="1">
    <citation type="submission" date="2018-05" db="EMBL/GenBank/DDBJ databases">
        <title>Lujinxingia marina gen. nov. sp. nov., a new facultative anaerobic member of the class Deltaproteobacteria, and proposal of Lujinxingaceae fam. nov.</title>
        <authorList>
            <person name="Li C.-M."/>
        </authorList>
    </citation>
    <scope>NUCLEOTIDE SEQUENCE [LARGE SCALE GENOMIC DNA]</scope>
    <source>
        <strain evidence="3 4">B210</strain>
    </source>
</reference>
<dbReference type="PANTHER" id="PTHR34385:SF1">
    <property type="entry name" value="PEPTIDOGLYCAN L-ALANYL-D-GLUTAMATE ENDOPEPTIDASE CWLK"/>
    <property type="match status" value="1"/>
</dbReference>
<comment type="caution">
    <text evidence="3">The sequence shown here is derived from an EMBL/GenBank/DDBJ whole genome shotgun (WGS) entry which is preliminary data.</text>
</comment>
<protein>
    <recommendedName>
        <fullName evidence="2">D-alanyl-D-alanine carboxypeptidase-like core domain-containing protein</fullName>
    </recommendedName>
</protein>
<dbReference type="InterPro" id="IPR009045">
    <property type="entry name" value="Zn_M74/Hedgehog-like"/>
</dbReference>
<evidence type="ECO:0000313" key="4">
    <source>
        <dbReference type="Proteomes" id="UP000249169"/>
    </source>
</evidence>
<dbReference type="Proteomes" id="UP000249169">
    <property type="component" value="Unassembled WGS sequence"/>
</dbReference>
<evidence type="ECO:0000259" key="2">
    <source>
        <dbReference type="Pfam" id="PF02557"/>
    </source>
</evidence>
<dbReference type="RefSeq" id="WP_111730700.1">
    <property type="nucleotide sequence ID" value="NZ_QHKO01000007.1"/>
</dbReference>
<evidence type="ECO:0000313" key="3">
    <source>
        <dbReference type="EMBL" id="RAL20969.1"/>
    </source>
</evidence>
<dbReference type="OrthoDB" id="9792074at2"/>
<dbReference type="InterPro" id="IPR003709">
    <property type="entry name" value="VanY-like_core_dom"/>
</dbReference>